<evidence type="ECO:0000259" key="7">
    <source>
        <dbReference type="Pfam" id="PF01432"/>
    </source>
</evidence>
<evidence type="ECO:0000259" key="8">
    <source>
        <dbReference type="Pfam" id="PF08439"/>
    </source>
</evidence>
<gene>
    <name evidence="9" type="ORF">L2716_09770</name>
</gene>
<dbReference type="Proteomes" id="UP001649381">
    <property type="component" value="Unassembled WGS sequence"/>
</dbReference>
<keyword evidence="10" id="KW-1185">Reference proteome</keyword>
<dbReference type="InterPro" id="IPR034006">
    <property type="entry name" value="M3B_PepF_2"/>
</dbReference>
<dbReference type="SUPFAM" id="SSF55486">
    <property type="entry name" value="Metalloproteases ('zincins'), catalytic domain"/>
    <property type="match status" value="1"/>
</dbReference>
<organism evidence="9 10">
    <name type="scientific">Pseudalkalibacillus berkeleyi</name>
    <dbReference type="NCBI Taxonomy" id="1069813"/>
    <lineage>
        <taxon>Bacteria</taxon>
        <taxon>Bacillati</taxon>
        <taxon>Bacillota</taxon>
        <taxon>Bacilli</taxon>
        <taxon>Bacillales</taxon>
        <taxon>Fictibacillaceae</taxon>
        <taxon>Pseudalkalibacillus</taxon>
    </lineage>
</organism>
<dbReference type="Gene3D" id="1.10.1370.20">
    <property type="entry name" value="Oligoendopeptidase f, C-terminal domain"/>
    <property type="match status" value="1"/>
</dbReference>
<dbReference type="InterPro" id="IPR001567">
    <property type="entry name" value="Pept_M3A_M3B_dom"/>
</dbReference>
<proteinExistence type="inferred from homology"/>
<dbReference type="Pfam" id="PF01432">
    <property type="entry name" value="Peptidase_M3"/>
    <property type="match status" value="1"/>
</dbReference>
<evidence type="ECO:0000256" key="1">
    <source>
        <dbReference type="ARBA" id="ARBA00022670"/>
    </source>
</evidence>
<evidence type="ECO:0000256" key="4">
    <source>
        <dbReference type="ARBA" id="ARBA00022833"/>
    </source>
</evidence>
<keyword evidence="5 6" id="KW-0482">Metalloprotease</keyword>
<reference evidence="9 10" key="1">
    <citation type="submission" date="2022-01" db="EMBL/GenBank/DDBJ databases">
        <title>Alkalihalobacillus sp. EGI L200015, a novel bacterium isolated from a salt lake sediment.</title>
        <authorList>
            <person name="Gao L."/>
            <person name="Fang B.-Z."/>
            <person name="Li W.-J."/>
        </authorList>
    </citation>
    <scope>NUCLEOTIDE SEQUENCE [LARGE SCALE GENOMIC DNA]</scope>
    <source>
        <strain evidence="9 10">KCTC 12718</strain>
    </source>
</reference>
<name>A0ABS9H2Y6_9BACL</name>
<evidence type="ECO:0000256" key="6">
    <source>
        <dbReference type="RuleBase" id="RU003435"/>
    </source>
</evidence>
<evidence type="ECO:0000313" key="10">
    <source>
        <dbReference type="Proteomes" id="UP001649381"/>
    </source>
</evidence>
<keyword evidence="3 6" id="KW-0378">Hydrolase</keyword>
<evidence type="ECO:0000256" key="5">
    <source>
        <dbReference type="ARBA" id="ARBA00023049"/>
    </source>
</evidence>
<dbReference type="Gene3D" id="1.20.140.70">
    <property type="entry name" value="Oligopeptidase f, N-terminal domain"/>
    <property type="match status" value="1"/>
</dbReference>
<dbReference type="NCBIfam" id="TIGR02290">
    <property type="entry name" value="M3_fam_3"/>
    <property type="match status" value="1"/>
</dbReference>
<dbReference type="EMBL" id="JAKIJS010000001">
    <property type="protein sequence ID" value="MCF6138010.1"/>
    <property type="molecule type" value="Genomic_DNA"/>
</dbReference>
<dbReference type="Pfam" id="PF08439">
    <property type="entry name" value="Peptidase_M3_N"/>
    <property type="match status" value="1"/>
</dbReference>
<feature type="domain" description="Peptidase M3A/M3B catalytic" evidence="7">
    <location>
        <begin position="201"/>
        <end position="579"/>
    </location>
</feature>
<dbReference type="InterPro" id="IPR013647">
    <property type="entry name" value="OligopepF_N_dom"/>
</dbReference>
<dbReference type="CDD" id="cd09607">
    <property type="entry name" value="M3B_PepF"/>
    <property type="match status" value="1"/>
</dbReference>
<dbReference type="PANTHER" id="PTHR34217">
    <property type="entry name" value="METAL-DEPENDENT CARBOXYPEPTIDASE"/>
    <property type="match status" value="1"/>
</dbReference>
<evidence type="ECO:0000256" key="3">
    <source>
        <dbReference type="ARBA" id="ARBA00022801"/>
    </source>
</evidence>
<keyword evidence="2 6" id="KW-0479">Metal-binding</keyword>
<evidence type="ECO:0000256" key="2">
    <source>
        <dbReference type="ARBA" id="ARBA00022723"/>
    </source>
</evidence>
<sequence>MKLTQLSQQWNLENIFAGGSTSEQLSTYIQSIETHIVELKSKIDSCNPSNHQELAEVVEEMSRLSSRLHESSAYVGCLVAQDVKDKEAVAIRGKLDAIGAKYHSLWTQFEEKLTQVSDNEWKTLLQYDGLYPYSFVLNERRQHAVEKLSFSQESLINDLAVDGYHAWSNLYDLVVGKMSIPFEEDGEQKELSVGQLDNKLSSQSKETRQRAFESYSKAWEEQEDFCSEALNHLAGFRLSTYDHRKWDSVLKEPLQINRMSQATLDTMWKVIEQHKNTFVKYLDRKAEMLGLEQLGWTDVDAPIGKTETKVSYDEAANFIIDQFKQYNPKMSEFSRQAFEKSWIEAEDRTGKRPGGFCTSFPNAKETRIFMTFSGTPSNVSTLAHELGHAYHQHVMDELPYLNQNYAMNVAETASTYAEMLVSDAAVETAKTEEERLVLLEDKIQRSVAFFMNIHARFLFETRFYEERSKGLVSVSRLNELMEEAQKEAYCDALGEYHPHFWASKLHFYITDVPFYNFPYTFGYLFSAGIYAIAKEQGDAFEDKYIALLQDTGRMTVEELAEKHLGEDLTKPQFWTRAIQLAVEDVEEFLKLTK</sequence>
<comment type="similarity">
    <text evidence="6">Belongs to the peptidase M3 family.</text>
</comment>
<keyword evidence="4 6" id="KW-0862">Zinc</keyword>
<dbReference type="InterPro" id="IPR001333">
    <property type="entry name" value="Peptidase_M32_Taq"/>
</dbReference>
<comment type="caution">
    <text evidence="9">The sequence shown here is derived from an EMBL/GenBank/DDBJ whole genome shotgun (WGS) entry which is preliminary data.</text>
</comment>
<accession>A0ABS9H2Y6</accession>
<protein>
    <submittedName>
        <fullName evidence="9">M3 family oligoendopeptidase</fullName>
    </submittedName>
</protein>
<keyword evidence="1 6" id="KW-0645">Protease</keyword>
<dbReference type="RefSeq" id="WP_236334084.1">
    <property type="nucleotide sequence ID" value="NZ_JAKIJS010000001.1"/>
</dbReference>
<dbReference type="InterPro" id="IPR011977">
    <property type="entry name" value="Pept_M3B_clade3"/>
</dbReference>
<dbReference type="InterPro" id="IPR042088">
    <property type="entry name" value="OligoPept_F_C"/>
</dbReference>
<comment type="cofactor">
    <cofactor evidence="6">
        <name>Zn(2+)</name>
        <dbReference type="ChEBI" id="CHEBI:29105"/>
    </cofactor>
    <text evidence="6">Binds 1 zinc ion.</text>
</comment>
<feature type="domain" description="Oligopeptidase F N-terminal" evidence="8">
    <location>
        <begin position="113"/>
        <end position="178"/>
    </location>
</feature>
<dbReference type="PANTHER" id="PTHR34217:SF1">
    <property type="entry name" value="CARBOXYPEPTIDASE 1"/>
    <property type="match status" value="1"/>
</dbReference>
<evidence type="ECO:0000313" key="9">
    <source>
        <dbReference type="EMBL" id="MCF6138010.1"/>
    </source>
</evidence>